<organism evidence="4 5">
    <name type="scientific">Drechslerella stenobrocha 248</name>
    <dbReference type="NCBI Taxonomy" id="1043628"/>
    <lineage>
        <taxon>Eukaryota</taxon>
        <taxon>Fungi</taxon>
        <taxon>Dikarya</taxon>
        <taxon>Ascomycota</taxon>
        <taxon>Pezizomycotina</taxon>
        <taxon>Orbiliomycetes</taxon>
        <taxon>Orbiliales</taxon>
        <taxon>Orbiliaceae</taxon>
        <taxon>Drechslerella</taxon>
    </lineage>
</organism>
<dbReference type="Gene3D" id="1.50.10.10">
    <property type="match status" value="1"/>
</dbReference>
<dbReference type="InterPro" id="IPR008928">
    <property type="entry name" value="6-hairpin_glycosidase_sf"/>
</dbReference>
<reference evidence="4 5" key="1">
    <citation type="submission" date="2013-05" db="EMBL/GenBank/DDBJ databases">
        <title>Drechslerella stenobrocha genome reveals carnivorous origination and mechanical trapping mechanism of predatory fungi.</title>
        <authorList>
            <person name="Liu X."/>
            <person name="Zhang W."/>
            <person name="Liu K."/>
        </authorList>
    </citation>
    <scope>NUCLEOTIDE SEQUENCE [LARGE SCALE GENOMIC DNA]</scope>
    <source>
        <strain evidence="4 5">248</strain>
    </source>
</reference>
<dbReference type="EMBL" id="KI966413">
    <property type="protein sequence ID" value="EWC46944.1"/>
    <property type="molecule type" value="Genomic_DNA"/>
</dbReference>
<dbReference type="Proteomes" id="UP000024837">
    <property type="component" value="Unassembled WGS sequence"/>
</dbReference>
<dbReference type="PIRSF" id="PIRSF007663">
    <property type="entry name" value="UCP007663"/>
    <property type="match status" value="1"/>
</dbReference>
<evidence type="ECO:0000313" key="5">
    <source>
        <dbReference type="Proteomes" id="UP000024837"/>
    </source>
</evidence>
<dbReference type="InterPro" id="IPR049053">
    <property type="entry name" value="AFCA-like_C"/>
</dbReference>
<accession>W7HU04</accession>
<dbReference type="PANTHER" id="PTHR31084">
    <property type="entry name" value="ALPHA-L-FUCOSIDASE 2"/>
    <property type="match status" value="1"/>
</dbReference>
<evidence type="ECO:0000259" key="3">
    <source>
        <dbReference type="Pfam" id="PF22124"/>
    </source>
</evidence>
<dbReference type="Gene3D" id="2.70.98.50">
    <property type="entry name" value="putative glycoside hydrolase family protein from bacillus halodurans"/>
    <property type="match status" value="1"/>
</dbReference>
<feature type="domain" description="Alpha fucosidase A-like C-terminal" evidence="2">
    <location>
        <begin position="680"/>
        <end position="719"/>
    </location>
</feature>
<gene>
    <name evidence="4" type="ORF">DRE_03706</name>
</gene>
<dbReference type="InterPro" id="IPR027414">
    <property type="entry name" value="GH95_N_dom"/>
</dbReference>
<dbReference type="InterPro" id="IPR012341">
    <property type="entry name" value="6hp_glycosidase-like_sf"/>
</dbReference>
<dbReference type="Pfam" id="PF22124">
    <property type="entry name" value="Glyco_hydro_95_cat"/>
    <property type="match status" value="1"/>
</dbReference>
<keyword evidence="5" id="KW-1185">Reference proteome</keyword>
<dbReference type="OrthoDB" id="2848340at2759"/>
<feature type="domain" description="Glycosyl hydrolase family 95 N-terminal" evidence="1">
    <location>
        <begin position="2"/>
        <end position="241"/>
    </location>
</feature>
<dbReference type="AlphaFoldDB" id="W7HU04"/>
<evidence type="ECO:0000259" key="1">
    <source>
        <dbReference type="Pfam" id="PF14498"/>
    </source>
</evidence>
<dbReference type="PANTHER" id="PTHR31084:SF18">
    <property type="entry name" value="GLYCOSYL HYDROLASE FAMILY 95 N-TERMINAL DOMAIN-CONTAINING PROTEIN"/>
    <property type="match status" value="1"/>
</dbReference>
<dbReference type="HOGENOM" id="CLU_004617_2_2_1"/>
<dbReference type="InterPro" id="IPR054363">
    <property type="entry name" value="GH95_cat"/>
</dbReference>
<dbReference type="GO" id="GO:0004560">
    <property type="term" value="F:alpha-L-fucosidase activity"/>
    <property type="evidence" value="ECO:0007669"/>
    <property type="project" value="InterPro"/>
</dbReference>
<dbReference type="InterPro" id="IPR016518">
    <property type="entry name" value="Alpha-L-fucosidase"/>
</dbReference>
<proteinExistence type="predicted"/>
<evidence type="ECO:0000313" key="4">
    <source>
        <dbReference type="EMBL" id="EWC46944.1"/>
    </source>
</evidence>
<dbReference type="GO" id="GO:0005975">
    <property type="term" value="P:carbohydrate metabolic process"/>
    <property type="evidence" value="ECO:0007669"/>
    <property type="project" value="InterPro"/>
</dbReference>
<sequence length="752" mass="84366">MLWYNSPATNWSEALPIGNGRLGAMVYGRSTTELLQLNENSVWYGGPQDRIPKNALRNLPKLRELIREGRQREAEALVRASFFASPSSQRHYEPLGTLYLDFGHEEGSIDNYFRELDIEDAMSRTTYTHDGVHHSREVIASYPDQVIAMRVVSSQLSTFTIRLNRISDREGETTKFLDSLTAKDGKIIMHATPGGRNSNRLCCVVSASTDDLHGSIQSVGDSLVVTASTTLILLAAQTTFRVEDPESAALFDIRKCCFWEDILQRHRADYWELYQRVSLRLYPNDRSLDIPTNELLRESPDPGLVALYYDYGRYLLISSSRDGEKALPATSQGIWNPSFHSTCGSKYTVNINLQMNYWLANTSNLPECEMPLFKHIERMVDNGMETATKMYGCKGWCAHHNTDIWANTDPQDTQMSATLWPLGGAWLCTHIWERYLFFEDRQFLMELYPALEGCVRFLLDYLIEDKTGQFLVTNPSLSPENAFKNPRGEQGTFCESSTMDVQILTSVLDAYILATDVLQSIPRSNSVSLEDVLDALCRLPCVAVSSEGLIQEWGQNAYEEVEPGHRRISHLWGLHPGSIITPTATPNLARAASAVLSRRATNGSGHTGWSRAWLVNFHARIGEAEKCKEHLELLLQKSTFPNLLDNHLPFQIDGNLGGSAGIIEMIVQSHEVDSGDGTITIRLLPAWPKEWKGGGIKGVRVRGGSAVSFEWEDGKIKGKVGIECDLDTTQYHLVFPDGSQVEFWGKGKHSFP</sequence>
<evidence type="ECO:0000259" key="2">
    <source>
        <dbReference type="Pfam" id="PF21307"/>
    </source>
</evidence>
<protein>
    <submittedName>
        <fullName evidence="4">Uncharacterized protein</fullName>
    </submittedName>
</protein>
<dbReference type="SUPFAM" id="SSF48208">
    <property type="entry name" value="Six-hairpin glycosidases"/>
    <property type="match status" value="1"/>
</dbReference>
<dbReference type="Pfam" id="PF14498">
    <property type="entry name" value="Glyco_hyd_65N_2"/>
    <property type="match status" value="1"/>
</dbReference>
<name>W7HU04_9PEZI</name>
<dbReference type="Pfam" id="PF21307">
    <property type="entry name" value="Glyco_hydro_95_C"/>
    <property type="match status" value="1"/>
</dbReference>
<feature type="domain" description="Glycosyl hydrolase family 95 catalytic" evidence="3">
    <location>
        <begin position="259"/>
        <end position="666"/>
    </location>
</feature>